<reference evidence="9" key="1">
    <citation type="submission" date="2022-07" db="EMBL/GenBank/DDBJ databases">
        <title>Phylogenomic reconstructions and comparative analyses of Kickxellomycotina fungi.</title>
        <authorList>
            <person name="Reynolds N.K."/>
            <person name="Stajich J.E."/>
            <person name="Barry K."/>
            <person name="Grigoriev I.V."/>
            <person name="Crous P."/>
            <person name="Smith M.E."/>
        </authorList>
    </citation>
    <scope>NUCLEOTIDE SEQUENCE</scope>
    <source>
        <strain evidence="9">NRRL 1566</strain>
    </source>
</reference>
<dbReference type="Gene3D" id="3.40.1190.20">
    <property type="match status" value="1"/>
</dbReference>
<dbReference type="GO" id="GO:0016301">
    <property type="term" value="F:kinase activity"/>
    <property type="evidence" value="ECO:0007669"/>
    <property type="project" value="UniProtKB-KW"/>
</dbReference>
<evidence type="ECO:0000256" key="4">
    <source>
        <dbReference type="ARBA" id="ARBA00022801"/>
    </source>
</evidence>
<dbReference type="InterPro" id="IPR022830">
    <property type="entry name" value="Indigdn_synthA-like"/>
</dbReference>
<dbReference type="HAMAP" id="MF_01876">
    <property type="entry name" value="PsiMP_glycosidase"/>
    <property type="match status" value="1"/>
</dbReference>
<keyword evidence="4" id="KW-0378">Hydrolase</keyword>
<evidence type="ECO:0000313" key="10">
    <source>
        <dbReference type="Proteomes" id="UP001139887"/>
    </source>
</evidence>
<accession>A0A9W8IEN8</accession>
<organism evidence="9 10">
    <name type="scientific">Coemansia brasiliensis</name>
    <dbReference type="NCBI Taxonomy" id="2650707"/>
    <lineage>
        <taxon>Eukaryota</taxon>
        <taxon>Fungi</taxon>
        <taxon>Fungi incertae sedis</taxon>
        <taxon>Zoopagomycota</taxon>
        <taxon>Kickxellomycotina</taxon>
        <taxon>Kickxellomycetes</taxon>
        <taxon>Kickxellales</taxon>
        <taxon>Kickxellaceae</taxon>
        <taxon>Coemansia</taxon>
    </lineage>
</organism>
<keyword evidence="6" id="KW-0456">Lyase</keyword>
<dbReference type="GO" id="GO:0046872">
    <property type="term" value="F:metal ion binding"/>
    <property type="evidence" value="ECO:0007669"/>
    <property type="project" value="UniProtKB-KW"/>
</dbReference>
<keyword evidence="2" id="KW-0479">Metal-binding</keyword>
<evidence type="ECO:0000259" key="8">
    <source>
        <dbReference type="Pfam" id="PF00294"/>
    </source>
</evidence>
<dbReference type="InterPro" id="IPR029056">
    <property type="entry name" value="Ribokinase-like"/>
</dbReference>
<dbReference type="EMBL" id="JANBUW010000011">
    <property type="protein sequence ID" value="KAJ2851524.1"/>
    <property type="molecule type" value="Genomic_DNA"/>
</dbReference>
<comment type="caution">
    <text evidence="9">The sequence shown here is derived from an EMBL/GenBank/DDBJ whole genome shotgun (WGS) entry which is preliminary data.</text>
</comment>
<dbReference type="GO" id="GO:0005737">
    <property type="term" value="C:cytoplasm"/>
    <property type="evidence" value="ECO:0007669"/>
    <property type="project" value="TreeGrafter"/>
</dbReference>
<evidence type="ECO:0000256" key="7">
    <source>
        <dbReference type="ARBA" id="ARBA00023295"/>
    </source>
</evidence>
<dbReference type="InterPro" id="IPR011611">
    <property type="entry name" value="PfkB_dom"/>
</dbReference>
<keyword evidence="1" id="KW-0808">Transferase</keyword>
<sequence>MPTKQTILGGLEDILRHNSGTAARISRRLKSLVDGVVRCTKLTMLMFHSLLSRCPSSGGTGSGISSDWYNPFQKKLCGFPKWSCFMPLITPGLIPTKSTSKPGRRTKLRYCRKLTTKQYHQPFLHFAPRVREALSNGEPVVALESTIISHGMPYPQNIQTARQVEQVVAAHGSTPATIALIDGKIHIGLSDSELLRLGEGKEPVVKTSRRDMAMVLSQGILGATTVSGTMLAAHMAGIQVFATGGIGGVHRGAESTMDISADLTELGRTPVAVVCAGAKSILDLPKTLEYLETLGVPVVAYGDSNDFPAFFIPKSGLKAPWSLNQPDQVAKLISSSMSLGLQNGLVIAVPIPSEHVNASSKIEQAIEVALRELRDYGIYGKEATPFLLKRVAEITGGASLAANIELVKNNAQIASQIARSLADINSSCKIEKQTRTSRPLLVVGCVAMDIISQIQANGSSQLEMGTSYPGTASTSIGGVGHNIACAAHLLGADTALLATLGNDVYGKSIKADMQSLGMDTQFLQYPKGNAHTAMCKMIYEPKGELLIAVADMQINSMLNSQHIDDTFDKLNPSVVGLDANIETQAIAAVLKAAKRFNSCVVFEPTSMPKSTKVLTALIMIKQEKPDTDVGNLVHILTPNVLELKKLAQLALELGLVSGKSESKAAKYSATLNRGIVESILTLHSLFPVIIVKLGKEGAAVISPSTENTVEIRHIQPHKPRMVKNTNGAGDSMVGALLAQFYKHQYLLTANGHLTLAPRDVDTMVDRAQRAAIKSIESSHAVSKHLSSELLYNI</sequence>
<evidence type="ECO:0000256" key="3">
    <source>
        <dbReference type="ARBA" id="ARBA00022777"/>
    </source>
</evidence>
<evidence type="ECO:0000256" key="2">
    <source>
        <dbReference type="ARBA" id="ARBA00022723"/>
    </source>
</evidence>
<keyword evidence="5" id="KW-0464">Manganese</keyword>
<dbReference type="Pfam" id="PF00294">
    <property type="entry name" value="PfkB"/>
    <property type="match status" value="1"/>
</dbReference>
<dbReference type="SUPFAM" id="SSF110581">
    <property type="entry name" value="Indigoidine synthase A-like"/>
    <property type="match status" value="1"/>
</dbReference>
<dbReference type="GO" id="GO:0004730">
    <property type="term" value="F:pseudouridylate synthase activity"/>
    <property type="evidence" value="ECO:0007669"/>
    <property type="project" value="InterPro"/>
</dbReference>
<dbReference type="GO" id="GO:0016798">
    <property type="term" value="F:hydrolase activity, acting on glycosyl bonds"/>
    <property type="evidence" value="ECO:0007669"/>
    <property type="project" value="UniProtKB-KW"/>
</dbReference>
<keyword evidence="10" id="KW-1185">Reference proteome</keyword>
<evidence type="ECO:0000256" key="1">
    <source>
        <dbReference type="ARBA" id="ARBA00022679"/>
    </source>
</evidence>
<dbReference type="Proteomes" id="UP001139887">
    <property type="component" value="Unassembled WGS sequence"/>
</dbReference>
<evidence type="ECO:0000256" key="6">
    <source>
        <dbReference type="ARBA" id="ARBA00023239"/>
    </source>
</evidence>
<proteinExistence type="inferred from homology"/>
<keyword evidence="3" id="KW-0418">Kinase</keyword>
<dbReference type="PROSITE" id="PS00584">
    <property type="entry name" value="PFKB_KINASES_2"/>
    <property type="match status" value="1"/>
</dbReference>
<dbReference type="PANTHER" id="PTHR42909">
    <property type="entry name" value="ZGC:136858"/>
    <property type="match status" value="1"/>
</dbReference>
<evidence type="ECO:0000313" key="9">
    <source>
        <dbReference type="EMBL" id="KAJ2851524.1"/>
    </source>
</evidence>
<dbReference type="Gene3D" id="3.40.1790.10">
    <property type="entry name" value="Indigoidine synthase domain"/>
    <property type="match status" value="1"/>
</dbReference>
<name>A0A9W8IEN8_9FUNG</name>
<dbReference type="InterPro" id="IPR002173">
    <property type="entry name" value="Carboh/pur_kinase_PfkB_CS"/>
</dbReference>
<keyword evidence="7" id="KW-0326">Glycosidase</keyword>
<feature type="domain" description="Carbohydrate kinase PfkB" evidence="8">
    <location>
        <begin position="447"/>
        <end position="780"/>
    </location>
</feature>
<dbReference type="AlphaFoldDB" id="A0A9W8IEN8"/>
<dbReference type="Pfam" id="PF04227">
    <property type="entry name" value="Indigoidine_A"/>
    <property type="match status" value="1"/>
</dbReference>
<evidence type="ECO:0000256" key="5">
    <source>
        <dbReference type="ARBA" id="ARBA00023211"/>
    </source>
</evidence>
<dbReference type="SUPFAM" id="SSF53613">
    <property type="entry name" value="Ribokinase-like"/>
    <property type="match status" value="1"/>
</dbReference>
<dbReference type="OrthoDB" id="198885at2759"/>
<gene>
    <name evidence="9" type="ORF">IWW36_001008</name>
</gene>
<protein>
    <recommendedName>
        <fullName evidence="8">Carbohydrate kinase PfkB domain-containing protein</fullName>
    </recommendedName>
</protein>
<dbReference type="PANTHER" id="PTHR42909:SF1">
    <property type="entry name" value="CARBOHYDRATE KINASE PFKB DOMAIN-CONTAINING PROTEIN"/>
    <property type="match status" value="1"/>
</dbReference>
<dbReference type="InterPro" id="IPR007342">
    <property type="entry name" value="PsuG"/>
</dbReference>